<feature type="transmembrane region" description="Helical" evidence="7">
    <location>
        <begin position="279"/>
        <end position="297"/>
    </location>
</feature>
<gene>
    <name evidence="9" type="ORF">EJC50_04885</name>
</gene>
<keyword evidence="6 7" id="KW-0472">Membrane</keyword>
<accession>A0A3S8ZZZ4</accession>
<keyword evidence="4 7" id="KW-0812">Transmembrane</keyword>
<dbReference type="AlphaFoldDB" id="A0A3S8ZZZ4"/>
<dbReference type="OrthoDB" id="9810818at2"/>
<evidence type="ECO:0000313" key="9">
    <source>
        <dbReference type="EMBL" id="AZN39079.1"/>
    </source>
</evidence>
<feature type="transmembrane region" description="Helical" evidence="7">
    <location>
        <begin position="16"/>
        <end position="38"/>
    </location>
</feature>
<evidence type="ECO:0000256" key="5">
    <source>
        <dbReference type="ARBA" id="ARBA00022989"/>
    </source>
</evidence>
<dbReference type="KEGG" id="palb:EJC50_04885"/>
<feature type="transmembrane region" description="Helical" evidence="7">
    <location>
        <begin position="135"/>
        <end position="152"/>
    </location>
</feature>
<dbReference type="PANTHER" id="PTHR32322:SF18">
    <property type="entry name" value="S-ADENOSYLMETHIONINE_S-ADENOSYLHOMOCYSTEINE TRANSPORTER"/>
    <property type="match status" value="1"/>
</dbReference>
<dbReference type="EMBL" id="CP034437">
    <property type="protein sequence ID" value="AZN39079.1"/>
    <property type="molecule type" value="Genomic_DNA"/>
</dbReference>
<dbReference type="Proteomes" id="UP000272528">
    <property type="component" value="Chromosome"/>
</dbReference>
<reference evidence="10" key="1">
    <citation type="submission" date="2018-12" db="EMBL/GenBank/DDBJ databases">
        <title>Genome sequence of Peanibacillus sp.</title>
        <authorList>
            <person name="Subramani G."/>
            <person name="Srinivasan S."/>
            <person name="Kim M.K."/>
        </authorList>
    </citation>
    <scope>NUCLEOTIDE SEQUENCE [LARGE SCALE GENOMIC DNA]</scope>
    <source>
        <strain evidence="10">18JY67-1</strain>
    </source>
</reference>
<keyword evidence="3" id="KW-1003">Cell membrane</keyword>
<dbReference type="InterPro" id="IPR000620">
    <property type="entry name" value="EamA_dom"/>
</dbReference>
<dbReference type="RefSeq" id="WP_126013112.1">
    <property type="nucleotide sequence ID" value="NZ_CP034437.1"/>
</dbReference>
<evidence type="ECO:0000259" key="8">
    <source>
        <dbReference type="Pfam" id="PF00892"/>
    </source>
</evidence>
<keyword evidence="10" id="KW-1185">Reference proteome</keyword>
<dbReference type="SUPFAM" id="SSF103481">
    <property type="entry name" value="Multidrug resistance efflux transporter EmrE"/>
    <property type="match status" value="2"/>
</dbReference>
<comment type="similarity">
    <text evidence="2">Belongs to the EamA transporter family.</text>
</comment>
<feature type="transmembrane region" description="Helical" evidence="7">
    <location>
        <begin position="224"/>
        <end position="243"/>
    </location>
</feature>
<comment type="subcellular location">
    <subcellularLocation>
        <location evidence="1">Cell membrane</location>
        <topology evidence="1">Multi-pass membrane protein</topology>
    </subcellularLocation>
</comment>
<feature type="transmembrane region" description="Helical" evidence="7">
    <location>
        <begin position="110"/>
        <end position="128"/>
    </location>
</feature>
<evidence type="ECO:0000256" key="4">
    <source>
        <dbReference type="ARBA" id="ARBA00022692"/>
    </source>
</evidence>
<feature type="domain" description="EamA" evidence="8">
    <location>
        <begin position="17"/>
        <end position="151"/>
    </location>
</feature>
<feature type="transmembrane region" description="Helical" evidence="7">
    <location>
        <begin position="44"/>
        <end position="64"/>
    </location>
</feature>
<name>A0A3S8ZZZ4_9BACL</name>
<evidence type="ECO:0000256" key="2">
    <source>
        <dbReference type="ARBA" id="ARBA00007362"/>
    </source>
</evidence>
<evidence type="ECO:0000256" key="1">
    <source>
        <dbReference type="ARBA" id="ARBA00004651"/>
    </source>
</evidence>
<dbReference type="Pfam" id="PF00892">
    <property type="entry name" value="EamA"/>
    <property type="match status" value="2"/>
</dbReference>
<keyword evidence="5 7" id="KW-1133">Transmembrane helix</keyword>
<dbReference type="InterPro" id="IPR050638">
    <property type="entry name" value="AA-Vitamin_Transporters"/>
</dbReference>
<sequence>MSERQHTQKLRASQNPYLLMPILLLLWGSVAAVSKLVLGQLGSYQLLFYMNGVGVLSFFTIALFRRGKLKVIAAWRSKQLLLLTACGIFVFLYDFLYLEALTRVPAVEASMLNYLFPIFIVLFAIPFHKEQMNRYKLIAVLMGFIGTVLLTTKGDFTALRLTNLTGDVLAVLAAVSWGLFTNLVKINKQDMIMSTLFMTFISFVLSAIGMLVFSEPELPRLTDFAGVFWLSMCNIVLGFFLYFQALRYSTASLVASFTFFTPFITLIFIMLLLGEQLSAIDGVAALLILSGVPIQRLGQRLNGSRSRARAAETQGSAQL</sequence>
<evidence type="ECO:0000256" key="3">
    <source>
        <dbReference type="ARBA" id="ARBA00022475"/>
    </source>
</evidence>
<dbReference type="InterPro" id="IPR037185">
    <property type="entry name" value="EmrE-like"/>
</dbReference>
<dbReference type="GO" id="GO:0005886">
    <property type="term" value="C:plasma membrane"/>
    <property type="evidence" value="ECO:0007669"/>
    <property type="project" value="UniProtKB-SubCell"/>
</dbReference>
<dbReference type="PANTHER" id="PTHR32322">
    <property type="entry name" value="INNER MEMBRANE TRANSPORTER"/>
    <property type="match status" value="1"/>
</dbReference>
<feature type="transmembrane region" description="Helical" evidence="7">
    <location>
        <begin position="250"/>
        <end position="273"/>
    </location>
</feature>
<evidence type="ECO:0000313" key="10">
    <source>
        <dbReference type="Proteomes" id="UP000272528"/>
    </source>
</evidence>
<proteinExistence type="inferred from homology"/>
<evidence type="ECO:0000256" key="7">
    <source>
        <dbReference type="SAM" id="Phobius"/>
    </source>
</evidence>
<feature type="transmembrane region" description="Helical" evidence="7">
    <location>
        <begin position="164"/>
        <end position="184"/>
    </location>
</feature>
<feature type="domain" description="EamA" evidence="8">
    <location>
        <begin position="165"/>
        <end position="292"/>
    </location>
</feature>
<evidence type="ECO:0000256" key="6">
    <source>
        <dbReference type="ARBA" id="ARBA00023136"/>
    </source>
</evidence>
<protein>
    <submittedName>
        <fullName evidence="9">DMT family transporter</fullName>
    </submittedName>
</protein>
<feature type="transmembrane region" description="Helical" evidence="7">
    <location>
        <begin position="191"/>
        <end position="212"/>
    </location>
</feature>
<organism evidence="9 10">
    <name type="scientific">Paenibacillus albus</name>
    <dbReference type="NCBI Taxonomy" id="2495582"/>
    <lineage>
        <taxon>Bacteria</taxon>
        <taxon>Bacillati</taxon>
        <taxon>Bacillota</taxon>
        <taxon>Bacilli</taxon>
        <taxon>Bacillales</taxon>
        <taxon>Paenibacillaceae</taxon>
        <taxon>Paenibacillus</taxon>
    </lineage>
</organism>
<feature type="transmembrane region" description="Helical" evidence="7">
    <location>
        <begin position="80"/>
        <end position="98"/>
    </location>
</feature>